<feature type="signal peptide" evidence="1">
    <location>
        <begin position="1"/>
        <end position="25"/>
    </location>
</feature>
<organism evidence="2 3">
    <name type="scientific">Methylocapsa palsarum</name>
    <dbReference type="NCBI Taxonomy" id="1612308"/>
    <lineage>
        <taxon>Bacteria</taxon>
        <taxon>Pseudomonadati</taxon>
        <taxon>Pseudomonadota</taxon>
        <taxon>Alphaproteobacteria</taxon>
        <taxon>Hyphomicrobiales</taxon>
        <taxon>Beijerinckiaceae</taxon>
        <taxon>Methylocapsa</taxon>
    </lineage>
</organism>
<dbReference type="SUPFAM" id="SSF141571">
    <property type="entry name" value="Pentapeptide repeat-like"/>
    <property type="match status" value="1"/>
</dbReference>
<dbReference type="EMBL" id="FOSN01000012">
    <property type="protein sequence ID" value="SFK62708.1"/>
    <property type="molecule type" value="Genomic_DNA"/>
</dbReference>
<dbReference type="PANTHER" id="PTHR14136">
    <property type="entry name" value="BTB_POZ DOMAIN-CONTAINING PROTEIN KCTD9"/>
    <property type="match status" value="1"/>
</dbReference>
<feature type="chain" id="PRO_5011624425" evidence="1">
    <location>
        <begin position="26"/>
        <end position="265"/>
    </location>
</feature>
<protein>
    <submittedName>
        <fullName evidence="2">Uncharacterized protein YjbI, contains pentapeptide repeats</fullName>
    </submittedName>
</protein>
<dbReference type="RefSeq" id="WP_091684572.1">
    <property type="nucleotide sequence ID" value="NZ_FOSN01000012.1"/>
</dbReference>
<keyword evidence="1" id="KW-0732">Signal</keyword>
<reference evidence="2 3" key="1">
    <citation type="submission" date="2016-10" db="EMBL/GenBank/DDBJ databases">
        <authorList>
            <person name="de Groot N.N."/>
        </authorList>
    </citation>
    <scope>NUCLEOTIDE SEQUENCE [LARGE SCALE GENOMIC DNA]</scope>
    <source>
        <strain evidence="2 3">NE2</strain>
    </source>
</reference>
<accession>A0A1I4B1I1</accession>
<dbReference type="InterPro" id="IPR001646">
    <property type="entry name" value="5peptide_repeat"/>
</dbReference>
<dbReference type="OrthoDB" id="3034488at2"/>
<name>A0A1I4B1I1_9HYPH</name>
<dbReference type="AlphaFoldDB" id="A0A1I4B1I1"/>
<keyword evidence="3" id="KW-1185">Reference proteome</keyword>
<gene>
    <name evidence="2" type="ORF">SAMN05444581_112109</name>
</gene>
<dbReference type="Pfam" id="PF00805">
    <property type="entry name" value="Pentapeptide"/>
    <property type="match status" value="4"/>
</dbReference>
<evidence type="ECO:0000313" key="3">
    <source>
        <dbReference type="Proteomes" id="UP000198755"/>
    </source>
</evidence>
<dbReference type="InterPro" id="IPR051082">
    <property type="entry name" value="Pentapeptide-BTB/POZ_domain"/>
</dbReference>
<sequence>MRSKKRSSRLASAVFALAFAAPVCAQDMMRNVDLSGPQFTRAEMTREEVAAGADAARKRGTPADFSGKSLNGLDLSGLDLNGVNFRAARMNKAKLVGAKLDGAVLDQVWAMASDFSGASLKGAALFASQMQDAKFDGADLTGARITADFSRSSFHKAKFKDANLSADMKNQSMGLMRGVLKSADARDADFEGANMAQTDLQFANFSGANFTGASLMGADAGGADFRGAALGGANLDDLDVTSARIDLAQEKALARAKNASRAFRE</sequence>
<proteinExistence type="predicted"/>
<evidence type="ECO:0000313" key="2">
    <source>
        <dbReference type="EMBL" id="SFK62708.1"/>
    </source>
</evidence>
<dbReference type="STRING" id="1612308.SAMN05444581_112109"/>
<evidence type="ECO:0000256" key="1">
    <source>
        <dbReference type="SAM" id="SignalP"/>
    </source>
</evidence>
<dbReference type="Proteomes" id="UP000198755">
    <property type="component" value="Unassembled WGS sequence"/>
</dbReference>
<dbReference type="PANTHER" id="PTHR14136:SF17">
    <property type="entry name" value="BTB_POZ DOMAIN-CONTAINING PROTEIN KCTD9"/>
    <property type="match status" value="1"/>
</dbReference>
<dbReference type="Gene3D" id="2.160.20.80">
    <property type="entry name" value="E3 ubiquitin-protein ligase SopA"/>
    <property type="match status" value="2"/>
</dbReference>